<dbReference type="RefSeq" id="WP_154553969.1">
    <property type="nucleotide sequence ID" value="NZ_VUNA01000005.1"/>
</dbReference>
<dbReference type="AlphaFoldDB" id="A0A6N7X742"/>
<accession>A0A6N7X742</accession>
<dbReference type="Proteomes" id="UP000469424">
    <property type="component" value="Unassembled WGS sequence"/>
</dbReference>
<evidence type="ECO:0000313" key="2">
    <source>
        <dbReference type="EMBL" id="MST70403.1"/>
    </source>
</evidence>
<dbReference type="Gene3D" id="3.40.50.1820">
    <property type="entry name" value="alpha/beta hydrolase"/>
    <property type="match status" value="1"/>
</dbReference>
<keyword evidence="3" id="KW-1185">Reference proteome</keyword>
<feature type="domain" description="Alpha/beta hydrolase fold-3" evidence="1">
    <location>
        <begin position="35"/>
        <end position="152"/>
    </location>
</feature>
<protein>
    <submittedName>
        <fullName evidence="2">Alpha/beta hydrolase</fullName>
    </submittedName>
</protein>
<dbReference type="InterPro" id="IPR029058">
    <property type="entry name" value="AB_hydrolase_fold"/>
</dbReference>
<proteinExistence type="predicted"/>
<name>A0A6N7X742_9FIRM</name>
<dbReference type="EMBL" id="VUNA01000005">
    <property type="protein sequence ID" value="MST70403.1"/>
    <property type="molecule type" value="Genomic_DNA"/>
</dbReference>
<dbReference type="InterPro" id="IPR050466">
    <property type="entry name" value="Carboxylest/Gibb_receptor"/>
</dbReference>
<dbReference type="InterPro" id="IPR013094">
    <property type="entry name" value="AB_hydrolase_3"/>
</dbReference>
<reference evidence="2 3" key="1">
    <citation type="submission" date="2019-08" db="EMBL/GenBank/DDBJ databases">
        <title>In-depth cultivation of the pig gut microbiome towards novel bacterial diversity and tailored functional studies.</title>
        <authorList>
            <person name="Wylensek D."/>
            <person name="Hitch T.C.A."/>
            <person name="Clavel T."/>
        </authorList>
    </citation>
    <scope>NUCLEOTIDE SEQUENCE [LARGE SCALE GENOMIC DNA]</scope>
    <source>
        <strain evidence="2 3">WCA-MUC-591-APC-4B</strain>
    </source>
</reference>
<gene>
    <name evidence="2" type="ORF">FYJ65_03460</name>
</gene>
<evidence type="ECO:0000259" key="1">
    <source>
        <dbReference type="Pfam" id="PF07859"/>
    </source>
</evidence>
<dbReference type="SUPFAM" id="SSF53474">
    <property type="entry name" value="alpha/beta-Hydrolases"/>
    <property type="match status" value="1"/>
</dbReference>
<sequence length="297" mass="33532">MLQKQIIDFSEFASYDFTKKATVYHEDSVSPKAVLLYFHGGGLLYGNREDLPEKHLRTFTEKGYVIAAMDYPLAPAVTLPGILEDVLDSVNRYEEVLTAAGLVTEDETQNTFMPGEIPYFLWGRSAGAYLALLTGASEKLAVKPAGILSYYGYGFLTDGWYDASSLWYNSLPEVPESCLRAIPSEPHCTGPLETHYSVYVYARQKGLWKDLIYSGREKFFFIDYSLRLKDRLQAPLFCAHSTGDNDVPFTEFNALSSKYLPEKYIAAAGDHDFDRDEDSPFTDELLNATIQFMEKNL</sequence>
<comment type="caution">
    <text evidence="2">The sequence shown here is derived from an EMBL/GenBank/DDBJ whole genome shotgun (WGS) entry which is preliminary data.</text>
</comment>
<dbReference type="PANTHER" id="PTHR23024">
    <property type="entry name" value="ARYLACETAMIDE DEACETYLASE"/>
    <property type="match status" value="1"/>
</dbReference>
<dbReference type="Pfam" id="PF07859">
    <property type="entry name" value="Abhydrolase_3"/>
    <property type="match status" value="1"/>
</dbReference>
<keyword evidence="2" id="KW-0378">Hydrolase</keyword>
<evidence type="ECO:0000313" key="3">
    <source>
        <dbReference type="Proteomes" id="UP000469424"/>
    </source>
</evidence>
<dbReference type="GO" id="GO:0016787">
    <property type="term" value="F:hydrolase activity"/>
    <property type="evidence" value="ECO:0007669"/>
    <property type="project" value="UniProtKB-KW"/>
</dbReference>
<dbReference type="PANTHER" id="PTHR23024:SF24">
    <property type="entry name" value="ALPHA_BETA HYDROLASE FOLD-3 DOMAIN-CONTAINING PROTEIN"/>
    <property type="match status" value="1"/>
</dbReference>
<organism evidence="2 3">
    <name type="scientific">Mogibacterium kristiansenii</name>
    <dbReference type="NCBI Taxonomy" id="2606708"/>
    <lineage>
        <taxon>Bacteria</taxon>
        <taxon>Bacillati</taxon>
        <taxon>Bacillota</taxon>
        <taxon>Clostridia</taxon>
        <taxon>Peptostreptococcales</taxon>
        <taxon>Anaerovoracaceae</taxon>
        <taxon>Mogibacterium</taxon>
    </lineage>
</organism>